<dbReference type="Gene3D" id="3.30.450.30">
    <property type="entry name" value="Dynein light chain 2a, cytoplasmic"/>
    <property type="match status" value="1"/>
</dbReference>
<keyword evidence="3" id="KW-1185">Reference proteome</keyword>
<dbReference type="AlphaFoldDB" id="A0A931N3N2"/>
<dbReference type="PANTHER" id="PTHR36222">
    <property type="entry name" value="SERINE PROTEASE INHIBITOR RV3364C"/>
    <property type="match status" value="1"/>
</dbReference>
<evidence type="ECO:0000313" key="2">
    <source>
        <dbReference type="EMBL" id="MBH0777907.1"/>
    </source>
</evidence>
<dbReference type="Proteomes" id="UP000655751">
    <property type="component" value="Unassembled WGS sequence"/>
</dbReference>
<dbReference type="Pfam" id="PF03259">
    <property type="entry name" value="Robl_LC7"/>
    <property type="match status" value="1"/>
</dbReference>
<comment type="caution">
    <text evidence="2">The sequence shown here is derived from an EMBL/GenBank/DDBJ whole genome shotgun (WGS) entry which is preliminary data.</text>
</comment>
<organism evidence="2 3">
    <name type="scientific">Nocardia bovistercoris</name>
    <dbReference type="NCBI Taxonomy" id="2785916"/>
    <lineage>
        <taxon>Bacteria</taxon>
        <taxon>Bacillati</taxon>
        <taxon>Actinomycetota</taxon>
        <taxon>Actinomycetes</taxon>
        <taxon>Mycobacteriales</taxon>
        <taxon>Nocardiaceae</taxon>
        <taxon>Nocardia</taxon>
    </lineage>
</organism>
<feature type="domain" description="Roadblock/LAMTOR2" evidence="1">
    <location>
        <begin position="16"/>
        <end position="106"/>
    </location>
</feature>
<dbReference type="EMBL" id="JADMLG010000006">
    <property type="protein sequence ID" value="MBH0777907.1"/>
    <property type="molecule type" value="Genomic_DNA"/>
</dbReference>
<dbReference type="SUPFAM" id="SSF103196">
    <property type="entry name" value="Roadblock/LC7 domain"/>
    <property type="match status" value="1"/>
</dbReference>
<reference evidence="2" key="1">
    <citation type="submission" date="2020-11" db="EMBL/GenBank/DDBJ databases">
        <title>Nocardia NEAU-351.nov., a novel actinomycete isolated from the cow dung.</title>
        <authorList>
            <person name="Zhang X."/>
        </authorList>
    </citation>
    <scope>NUCLEOTIDE SEQUENCE</scope>
    <source>
        <strain evidence="2">NEAU-351</strain>
    </source>
</reference>
<accession>A0A931N3N2</accession>
<name>A0A931N3N2_9NOCA</name>
<evidence type="ECO:0000259" key="1">
    <source>
        <dbReference type="SMART" id="SM00960"/>
    </source>
</evidence>
<dbReference type="PANTHER" id="PTHR36222:SF1">
    <property type="entry name" value="SERINE PROTEASE INHIBITOR RV3364C"/>
    <property type="match status" value="1"/>
</dbReference>
<dbReference type="SMART" id="SM00960">
    <property type="entry name" value="Robl_LC7"/>
    <property type="match status" value="1"/>
</dbReference>
<dbReference type="InterPro" id="IPR053141">
    <property type="entry name" value="Mycobact_SerProt_Inhib_Rv3364c"/>
</dbReference>
<protein>
    <submittedName>
        <fullName evidence="2">Roadblock/LC7 domain-containing protein</fullName>
    </submittedName>
</protein>
<gene>
    <name evidence="2" type="ORF">IT779_16650</name>
</gene>
<dbReference type="InterPro" id="IPR004942">
    <property type="entry name" value="Roadblock/LAMTOR2_dom"/>
</dbReference>
<evidence type="ECO:0000313" key="3">
    <source>
        <dbReference type="Proteomes" id="UP000655751"/>
    </source>
</evidence>
<sequence>MNRKVPVTTATPRSLDWLLDDLIERLPDIRFAIVLSTDGLLLGHCASMSRSDAERFGAMASTLHGVARSAGSHFDSGGVCQTVVELDRGILFVTAAGENACLAVLSVETANMGTVAYEMSRTVQRVGIHLSVDARP</sequence>
<proteinExistence type="predicted"/>